<accession>A0A023BN71</accession>
<feature type="transmembrane region" description="Helical" evidence="1">
    <location>
        <begin position="151"/>
        <end position="180"/>
    </location>
</feature>
<evidence type="ECO:0000313" key="3">
    <source>
        <dbReference type="EMBL" id="EZH71515.1"/>
    </source>
</evidence>
<name>A0A023BN71_9FLAO</name>
<proteinExistence type="predicted"/>
<organism evidence="3 4">
    <name type="scientific">Aquimarina atlantica</name>
    <dbReference type="NCBI Taxonomy" id="1317122"/>
    <lineage>
        <taxon>Bacteria</taxon>
        <taxon>Pseudomonadati</taxon>
        <taxon>Bacteroidota</taxon>
        <taxon>Flavobacteriia</taxon>
        <taxon>Flavobacteriales</taxon>
        <taxon>Flavobacteriaceae</taxon>
        <taxon>Aquimarina</taxon>
    </lineage>
</organism>
<evidence type="ECO:0000256" key="1">
    <source>
        <dbReference type="SAM" id="Phobius"/>
    </source>
</evidence>
<gene>
    <name evidence="3" type="ORF">ATO12_07390</name>
</gene>
<dbReference type="AlphaFoldDB" id="A0A023BN71"/>
<sequence length="329" mass="37621">MSNTIKKNWSISLLSIILNLISCCIVLWIILLFTDQKENLDIGLAIPMLVVRILPVAISIAFSARLILSFLNDKKIILVIIFIITISALLAMVWGYIAFLSTFLFAIGYGVYNSTVLPGMIAIYFIAILLQFSFLQLFLSHKNKRINNGILGLVLLPVYTIGFTAIFLFITFGITMYPLLFHKETYLIPHNFQGCIRVVYNSECGIEAQKKNGRSIIHVPDNGLILLKNELKRPRNLLVTIWEQQLDQEFYSIDNKGNKEKLRHKERYSQSTSKGVRITGIDERGEPGDSNFVLFKRFYVYNDSSIKNELDCSTVEDNLFNELEKCQNK</sequence>
<feature type="transmembrane region" description="Helical" evidence="1">
    <location>
        <begin position="76"/>
        <end position="109"/>
    </location>
</feature>
<feature type="transmembrane region" description="Helical" evidence="1">
    <location>
        <begin position="45"/>
        <end position="64"/>
    </location>
</feature>
<protein>
    <recommendedName>
        <fullName evidence="2">DUF6843 domain-containing protein</fullName>
    </recommendedName>
</protein>
<keyword evidence="1" id="KW-0472">Membrane</keyword>
<dbReference type="Proteomes" id="UP000023541">
    <property type="component" value="Unassembled WGS sequence"/>
</dbReference>
<dbReference type="InterPro" id="IPR049293">
    <property type="entry name" value="DUF6843"/>
</dbReference>
<evidence type="ECO:0000313" key="4">
    <source>
        <dbReference type="Proteomes" id="UP000023541"/>
    </source>
</evidence>
<dbReference type="OrthoDB" id="980638at2"/>
<feature type="transmembrane region" description="Helical" evidence="1">
    <location>
        <begin position="121"/>
        <end position="139"/>
    </location>
</feature>
<feature type="transmembrane region" description="Helical" evidence="1">
    <location>
        <begin position="12"/>
        <end position="33"/>
    </location>
</feature>
<dbReference type="EMBL" id="AQRA01000015">
    <property type="protein sequence ID" value="EZH71515.1"/>
    <property type="molecule type" value="Genomic_DNA"/>
</dbReference>
<reference evidence="3 4" key="1">
    <citation type="submission" date="2014-04" db="EMBL/GenBank/DDBJ databases">
        <title>Aquimarina sp. 22II-S11-z7 Genome Sequencing.</title>
        <authorList>
            <person name="Lai Q."/>
        </authorList>
    </citation>
    <scope>NUCLEOTIDE SEQUENCE [LARGE SCALE GENOMIC DNA]</scope>
    <source>
        <strain evidence="3 4">22II-S11-z7</strain>
    </source>
</reference>
<keyword evidence="4" id="KW-1185">Reference proteome</keyword>
<evidence type="ECO:0000259" key="2">
    <source>
        <dbReference type="Pfam" id="PF20862"/>
    </source>
</evidence>
<dbReference type="RefSeq" id="WP_034247293.1">
    <property type="nucleotide sequence ID" value="NZ_AQRA01000015.1"/>
</dbReference>
<feature type="domain" description="DUF6843" evidence="2">
    <location>
        <begin position="183"/>
        <end position="271"/>
    </location>
</feature>
<dbReference type="Pfam" id="PF20862">
    <property type="entry name" value="DUF6843"/>
    <property type="match status" value="1"/>
</dbReference>
<keyword evidence="1" id="KW-1133">Transmembrane helix</keyword>
<keyword evidence="1" id="KW-0812">Transmembrane</keyword>
<comment type="caution">
    <text evidence="3">The sequence shown here is derived from an EMBL/GenBank/DDBJ whole genome shotgun (WGS) entry which is preliminary data.</text>
</comment>